<comment type="function">
    <text evidence="9">Component of the glycosylphosphatidylinositol-anchor (GPI-anchor) transamidase (GPI-T) complex that catalyzes the formation of the linkage between a proprotein and a GPI-anchor and participates in GPI anchored protein biosynthesis. Binds GPI-anchor.</text>
</comment>
<evidence type="ECO:0000256" key="1">
    <source>
        <dbReference type="ARBA" id="ARBA00004477"/>
    </source>
</evidence>
<proteinExistence type="predicted"/>
<evidence type="ECO:0000256" key="11">
    <source>
        <dbReference type="ARBA" id="ARBA00093619"/>
    </source>
</evidence>
<feature type="transmembrane region" description="Helical" evidence="13">
    <location>
        <begin position="519"/>
        <end position="536"/>
    </location>
</feature>
<feature type="transmembrane region" description="Helical" evidence="13">
    <location>
        <begin position="548"/>
        <end position="571"/>
    </location>
</feature>
<dbReference type="OrthoDB" id="445301at2759"/>
<dbReference type="PIRSF" id="PIRSF036762">
    <property type="entry name" value="GAA1"/>
    <property type="match status" value="1"/>
</dbReference>
<name>A0A2S2R3V5_9HEMI</name>
<feature type="transmembrane region" description="Helical" evidence="13">
    <location>
        <begin position="424"/>
        <end position="445"/>
    </location>
</feature>
<comment type="subunit">
    <text evidence="10">Heteropentamer. Part of the GPI-anchor transamidase complex, consisting of PIGK, PIGT, PIGS, PIGU and GAA1. Interacts with PIGK.</text>
</comment>
<keyword evidence="3" id="KW-0256">Endoplasmic reticulum</keyword>
<dbReference type="GO" id="GO:0016255">
    <property type="term" value="P:attachment of GPI anchor to protein"/>
    <property type="evidence" value="ECO:0007669"/>
    <property type="project" value="TreeGrafter"/>
</dbReference>
<keyword evidence="15" id="KW-1185">Reference proteome</keyword>
<dbReference type="AlphaFoldDB" id="A0A2S2R3V5"/>
<evidence type="ECO:0000256" key="12">
    <source>
        <dbReference type="ARBA" id="ARBA00093661"/>
    </source>
</evidence>
<evidence type="ECO:0000256" key="7">
    <source>
        <dbReference type="ARBA" id="ARBA00023180"/>
    </source>
</evidence>
<organism evidence="14">
    <name type="scientific">Sipha flava</name>
    <name type="common">yellow sugarcane aphid</name>
    <dbReference type="NCBI Taxonomy" id="143950"/>
    <lineage>
        <taxon>Eukaryota</taxon>
        <taxon>Metazoa</taxon>
        <taxon>Ecdysozoa</taxon>
        <taxon>Arthropoda</taxon>
        <taxon>Hexapoda</taxon>
        <taxon>Insecta</taxon>
        <taxon>Pterygota</taxon>
        <taxon>Neoptera</taxon>
        <taxon>Paraneoptera</taxon>
        <taxon>Hemiptera</taxon>
        <taxon>Sternorrhyncha</taxon>
        <taxon>Aphidomorpha</taxon>
        <taxon>Aphidoidea</taxon>
        <taxon>Aphididae</taxon>
        <taxon>Sipha</taxon>
    </lineage>
</organism>
<feature type="transmembrane region" description="Helical" evidence="13">
    <location>
        <begin position="604"/>
        <end position="626"/>
    </location>
</feature>
<protein>
    <recommendedName>
        <fullName evidence="11">GPI-anchor transamidase component GPAA1</fullName>
    </recommendedName>
    <alternativeName>
        <fullName evidence="8">GAA1 protein homolog</fullName>
    </alternativeName>
    <alternativeName>
        <fullName evidence="12">Glycosylphosphatidylinositol anchor attachment 1 protein</fullName>
    </alternativeName>
</protein>
<evidence type="ECO:0000313" key="15">
    <source>
        <dbReference type="Proteomes" id="UP000694846"/>
    </source>
</evidence>
<dbReference type="PANTHER" id="PTHR13304:SF0">
    <property type="entry name" value="GLYCOSYLPHOSPHATIDYLINOSITOL ANCHOR ATTACHMENT 1 PROTEIN"/>
    <property type="match status" value="1"/>
</dbReference>
<evidence type="ECO:0000313" key="16">
    <source>
        <dbReference type="RefSeq" id="XP_025419796.1"/>
    </source>
</evidence>
<keyword evidence="7" id="KW-0325">Glycoprotein</keyword>
<evidence type="ECO:0000256" key="9">
    <source>
        <dbReference type="ARBA" id="ARBA00093336"/>
    </source>
</evidence>
<dbReference type="InterPro" id="IPR007246">
    <property type="entry name" value="Gaa1"/>
</dbReference>
<accession>A0A2S2R3V5</accession>
<evidence type="ECO:0000256" key="3">
    <source>
        <dbReference type="ARBA" id="ARBA00022824"/>
    </source>
</evidence>
<keyword evidence="4 13" id="KW-1133">Transmembrane helix</keyword>
<dbReference type="PANTHER" id="PTHR13304">
    <property type="entry name" value="GLYCOSYLPHOSPHATIDYLINOSITOL ANCHOR ATTACHMENT 1 PROTEIN"/>
    <property type="match status" value="1"/>
</dbReference>
<gene>
    <name evidence="14" type="primary">Gpaa1</name>
    <name evidence="16" type="synonym">LOC112690090</name>
    <name evidence="14" type="ORF">g.12320</name>
</gene>
<evidence type="ECO:0000256" key="10">
    <source>
        <dbReference type="ARBA" id="ARBA00093557"/>
    </source>
</evidence>
<evidence type="ECO:0000256" key="13">
    <source>
        <dbReference type="SAM" id="Phobius"/>
    </source>
</evidence>
<evidence type="ECO:0000313" key="14">
    <source>
        <dbReference type="EMBL" id="MBY84022.1"/>
    </source>
</evidence>
<dbReference type="Proteomes" id="UP000694846">
    <property type="component" value="Unplaced"/>
</dbReference>
<dbReference type="FunFam" id="3.40.630.10:FF:000047">
    <property type="entry name" value="Glycosylphosphatidylinositol anchor attachment 1 protein"/>
    <property type="match status" value="1"/>
</dbReference>
<feature type="transmembrane region" description="Helical" evidence="13">
    <location>
        <begin position="465"/>
        <end position="485"/>
    </location>
</feature>
<reference evidence="16" key="2">
    <citation type="submission" date="2025-04" db="UniProtKB">
        <authorList>
            <consortium name="RefSeq"/>
        </authorList>
    </citation>
    <scope>IDENTIFICATION</scope>
    <source>
        <tissue evidence="16">Whole body</tissue>
    </source>
</reference>
<dbReference type="Gene3D" id="3.40.630.10">
    <property type="entry name" value="Zn peptidases"/>
    <property type="match status" value="1"/>
</dbReference>
<evidence type="ECO:0000256" key="6">
    <source>
        <dbReference type="ARBA" id="ARBA00023157"/>
    </source>
</evidence>
<dbReference type="EMBL" id="GGMS01014819">
    <property type="protein sequence ID" value="MBY84022.1"/>
    <property type="molecule type" value="Transcribed_RNA"/>
</dbReference>
<sequence length="637" mass="71647">MGLLTDPSVGHGALTSIFVRHHNRFCILMYIASVVLFCMLAHDSFSSQTYFSENALLPGLVKGQLNDNTGSSFKDHYRELKAEAQYFETETPHSYLISKFKNLRLETYSHNFTLNYPLKKNTKYTGRNVYGILRAPRSASIESIVLSIPYRAPSSVFPNTLPGLAVMFQIAQFFRQQMYWAKDIIFLVTEHEQLGMQAWLEAYHGTCCGSPGVLDSGKLSGRAGAIQAAINLEIHSEKIDHIDIKLSGLNGQLPNLDLVNLAHRLCNKESVRHTFNNVDGGAIGRNKVNTYYTNLSTMLSMVMTQATGVPDGNHGLFHRFGIEAITLEGYEKKGRGIYVSVLQVGRVIEGMFRSLNNLLERFHQSFFFYLLPSTDRYVSIGLYMPCLVLLVGALFLKAFSTWIQHSSEHKLGDSLSKQATISEHLNVGVVSLITLGTHVLGLILLPNFAPAYFTYFWDHISTHRALLMGYGLLSFIIVCIMPILMKKCLNSFKVSNWVLLHVICLLELGIGLLCVSMHNFSLGYLTALVYVLPAIFTSSSQNKIGVKFLWLLVHPMCSLIWITAIITYMAYPELQIVDYLTKVIEASGQWMALSTVDNLVYGNWAFSISVLLLLPVWTSFWCLMFLPTNLPQKYKTE</sequence>
<evidence type="ECO:0000256" key="5">
    <source>
        <dbReference type="ARBA" id="ARBA00023136"/>
    </source>
</evidence>
<keyword evidence="6" id="KW-1015">Disulfide bond</keyword>
<evidence type="ECO:0000256" key="4">
    <source>
        <dbReference type="ARBA" id="ARBA00022989"/>
    </source>
</evidence>
<evidence type="ECO:0000256" key="8">
    <source>
        <dbReference type="ARBA" id="ARBA00083563"/>
    </source>
</evidence>
<evidence type="ECO:0000256" key="2">
    <source>
        <dbReference type="ARBA" id="ARBA00022692"/>
    </source>
</evidence>
<dbReference type="GO" id="GO:0042765">
    <property type="term" value="C:GPI-anchor transamidase complex"/>
    <property type="evidence" value="ECO:0007669"/>
    <property type="project" value="InterPro"/>
</dbReference>
<dbReference type="RefSeq" id="XP_025419796.1">
    <property type="nucleotide sequence ID" value="XM_025564011.1"/>
</dbReference>
<reference evidence="14" key="1">
    <citation type="submission" date="2018-04" db="EMBL/GenBank/DDBJ databases">
        <title>Transcriptome assembly of Sipha flava.</title>
        <authorList>
            <person name="Scully E.D."/>
            <person name="Geib S.M."/>
            <person name="Palmer N.A."/>
            <person name="Koch K."/>
            <person name="Bradshaw J."/>
            <person name="Heng-Moss T."/>
            <person name="Sarath G."/>
        </authorList>
    </citation>
    <scope>NUCLEOTIDE SEQUENCE</scope>
</reference>
<comment type="subcellular location">
    <subcellularLocation>
        <location evidence="1">Endoplasmic reticulum membrane</location>
        <topology evidence="1">Multi-pass membrane protein</topology>
    </subcellularLocation>
</comment>
<dbReference type="Pfam" id="PF04114">
    <property type="entry name" value="Gaa1"/>
    <property type="match status" value="1"/>
</dbReference>
<keyword evidence="2 13" id="KW-0812">Transmembrane</keyword>
<keyword evidence="5 13" id="KW-0472">Membrane</keyword>
<feature type="transmembrane region" description="Helical" evidence="13">
    <location>
        <begin position="382"/>
        <end position="403"/>
    </location>
</feature>
<feature type="transmembrane region" description="Helical" evidence="13">
    <location>
        <begin position="497"/>
        <end position="513"/>
    </location>
</feature>